<reference evidence="2" key="4">
    <citation type="submission" date="2024-05" db="EMBL/GenBank/DDBJ databases">
        <authorList>
            <person name="Sun Q."/>
            <person name="Zhou Y."/>
        </authorList>
    </citation>
    <scope>NUCLEOTIDE SEQUENCE</scope>
    <source>
        <strain evidence="2">CGMCC 1.15931</strain>
    </source>
</reference>
<keyword evidence="5" id="KW-1185">Reference proteome</keyword>
<comment type="caution">
    <text evidence="3">The sequence shown here is derived from an EMBL/GenBank/DDBJ whole genome shotgun (WGS) entry which is preliminary data.</text>
</comment>
<evidence type="ECO:0000313" key="5">
    <source>
        <dbReference type="Proteomes" id="UP000622638"/>
    </source>
</evidence>
<proteinExistence type="predicted"/>
<dbReference type="OrthoDB" id="9808748at2"/>
<keyword evidence="1" id="KW-0812">Transmembrane</keyword>
<dbReference type="InterPro" id="IPR036927">
    <property type="entry name" value="Cyt_c_oxase-like_su1_sf"/>
</dbReference>
<feature type="transmembrane region" description="Helical" evidence="1">
    <location>
        <begin position="80"/>
        <end position="100"/>
    </location>
</feature>
<evidence type="ECO:0000313" key="2">
    <source>
        <dbReference type="EMBL" id="GGB98622.1"/>
    </source>
</evidence>
<dbReference type="EMBL" id="WNKZ01000006">
    <property type="protein sequence ID" value="MTV51865.1"/>
    <property type="molecule type" value="Genomic_DNA"/>
</dbReference>
<name>A0A6I3STB0_9BURK</name>
<feature type="transmembrane region" description="Helical" evidence="1">
    <location>
        <begin position="106"/>
        <end position="130"/>
    </location>
</feature>
<reference evidence="2" key="1">
    <citation type="journal article" date="2014" name="Int. J. Syst. Evol. Microbiol.">
        <title>Complete genome of a new Firmicutes species belonging to the dominant human colonic microbiota ('Ruminococcus bicirculans') reveals two chromosomes and a selective capacity to utilize plant glucans.</title>
        <authorList>
            <consortium name="NISC Comparative Sequencing Program"/>
            <person name="Wegmann U."/>
            <person name="Louis P."/>
            <person name="Goesmann A."/>
            <person name="Henrissat B."/>
            <person name="Duncan S.H."/>
            <person name="Flint H.J."/>
        </authorList>
    </citation>
    <scope>NUCLEOTIDE SEQUENCE</scope>
    <source>
        <strain evidence="2">CGMCC 1.15931</strain>
    </source>
</reference>
<feature type="transmembrane region" description="Helical" evidence="1">
    <location>
        <begin position="12"/>
        <end position="36"/>
    </location>
</feature>
<dbReference type="RefSeq" id="WP_155469206.1">
    <property type="nucleotide sequence ID" value="NZ_BMKG01000007.1"/>
</dbReference>
<reference evidence="5" key="2">
    <citation type="journal article" date="2019" name="Int. J. Syst. Evol. Microbiol.">
        <title>The Global Catalogue of Microorganisms (GCM) 10K type strain sequencing project: providing services to taxonomists for standard genome sequencing and annotation.</title>
        <authorList>
            <consortium name="The Broad Institute Genomics Platform"/>
            <consortium name="The Broad Institute Genome Sequencing Center for Infectious Disease"/>
            <person name="Wu L."/>
            <person name="Ma J."/>
        </authorList>
    </citation>
    <scope>NUCLEOTIDE SEQUENCE [LARGE SCALE GENOMIC DNA]</scope>
    <source>
        <strain evidence="5">CGMCC 1.15931</strain>
    </source>
</reference>
<evidence type="ECO:0000313" key="3">
    <source>
        <dbReference type="EMBL" id="MTV51865.1"/>
    </source>
</evidence>
<evidence type="ECO:0000256" key="1">
    <source>
        <dbReference type="SAM" id="Phobius"/>
    </source>
</evidence>
<accession>A0A6I3STB0</accession>
<gene>
    <name evidence="2" type="ORF">GCM10011572_20690</name>
    <name evidence="3" type="ORF">GM672_03860</name>
</gene>
<dbReference type="Proteomes" id="UP000430634">
    <property type="component" value="Unassembled WGS sequence"/>
</dbReference>
<dbReference type="EMBL" id="BMKG01000007">
    <property type="protein sequence ID" value="GGB98622.1"/>
    <property type="molecule type" value="Genomic_DNA"/>
</dbReference>
<protein>
    <submittedName>
        <fullName evidence="3">Cytochrome-c oxidase</fullName>
    </submittedName>
</protein>
<dbReference type="AlphaFoldDB" id="A0A6I3STB0"/>
<organism evidence="3 4">
    <name type="scientific">Pseudoduganella buxea</name>
    <dbReference type="NCBI Taxonomy" id="1949069"/>
    <lineage>
        <taxon>Bacteria</taxon>
        <taxon>Pseudomonadati</taxon>
        <taxon>Pseudomonadota</taxon>
        <taxon>Betaproteobacteria</taxon>
        <taxon>Burkholderiales</taxon>
        <taxon>Oxalobacteraceae</taxon>
        <taxon>Telluria group</taxon>
        <taxon>Pseudoduganella</taxon>
    </lineage>
</organism>
<reference evidence="3 4" key="3">
    <citation type="submission" date="2019-11" db="EMBL/GenBank/DDBJ databases">
        <title>Type strains purchased from KCTC, JCM and DSMZ.</title>
        <authorList>
            <person name="Lu H."/>
        </authorList>
    </citation>
    <scope>NUCLEOTIDE SEQUENCE [LARGE SCALE GENOMIC DNA]</scope>
    <source>
        <strain evidence="3 4">KCTC 52429</strain>
    </source>
</reference>
<evidence type="ECO:0000313" key="4">
    <source>
        <dbReference type="Proteomes" id="UP000430634"/>
    </source>
</evidence>
<dbReference type="Proteomes" id="UP000622638">
    <property type="component" value="Unassembled WGS sequence"/>
</dbReference>
<dbReference type="Gene3D" id="1.20.210.10">
    <property type="entry name" value="Cytochrome c oxidase-like, subunit I domain"/>
    <property type="match status" value="1"/>
</dbReference>
<keyword evidence="1" id="KW-1133">Transmembrane helix</keyword>
<sequence length="135" mass="14372">MHTTHRTSPPPAAGIIWIKLAVLYLLVGVGMGLVMGASQDFTLRPVHVHVNLLGWTTLALAGIIYTVFPQAGHSTLARIHFWTLNLALPVMMGALAYLLLTGDKGAIPYLGAAEIMAAASIVAFAANLFLNLRAQ</sequence>
<keyword evidence="1" id="KW-0472">Membrane</keyword>
<feature type="transmembrane region" description="Helical" evidence="1">
    <location>
        <begin position="48"/>
        <end position="68"/>
    </location>
</feature>